<dbReference type="NCBIfam" id="TIGR02937">
    <property type="entry name" value="sigma70-ECF"/>
    <property type="match status" value="1"/>
</dbReference>
<dbReference type="CDD" id="cd23399">
    <property type="entry name" value="beta-trefoil_ABD_ABFB"/>
    <property type="match status" value="1"/>
</dbReference>
<organism evidence="9 10">
    <name type="scientific">Actinoplanes regularis</name>
    <dbReference type="NCBI Taxonomy" id="52697"/>
    <lineage>
        <taxon>Bacteria</taxon>
        <taxon>Bacillati</taxon>
        <taxon>Actinomycetota</taxon>
        <taxon>Actinomycetes</taxon>
        <taxon>Micromonosporales</taxon>
        <taxon>Micromonosporaceae</taxon>
        <taxon>Actinoplanes</taxon>
    </lineage>
</organism>
<evidence type="ECO:0000313" key="9">
    <source>
        <dbReference type="EMBL" id="SNS91244.1"/>
    </source>
</evidence>
<dbReference type="InterPro" id="IPR013325">
    <property type="entry name" value="RNA_pol_sigma_r2"/>
</dbReference>
<dbReference type="GO" id="GO:0016987">
    <property type="term" value="F:sigma factor activity"/>
    <property type="evidence" value="ECO:0007669"/>
    <property type="project" value="UniProtKB-KW"/>
</dbReference>
<sequence length="503" mass="52892">MGVTRTSGPDLVRAAQAGDRAALSELVTAHLPMVYTIVRQVLDGHPDVDDVTQDVMVRALRQLRSLRSPDRFRSWLAAIALRQVSTHRHRIDRDAARVTPLQDAAEIPDADARFEEVTDLRVELSVQRRQVQRAGRWLDPDDRILLSLWWLEVTERLSRPELADALGITVAHAGVRVQRMRAQLELSRAIVAALDAKPRCPALGAELAGWSGTPGPRWRKRLARHVRTCAVCAWATGDLLPADRLLPGLALIPVPATLTAAVLAKGGGAGGATVAAAPAGVFGHLAPLAAAHPVLATVAAGTLIVGATAGAVTLADPASPQPATIAQTPQPRSIAAPTPGPSSIAASAPASAAGTGVLRTGPVSLESANATGRYVTAAGSFGMLTQVDAGNTVTARRQASFRVVAGLNDPRCFSFRAAGGGGYLRHASWRLRLNPADGSTLFRGDATFCPGPGQTAGSITLESSNYPGWFLRHRGDELWVDQSDGTAAFRADGSFLVRPALAD</sequence>
<dbReference type="Pfam" id="PF04542">
    <property type="entry name" value="Sigma70_r2"/>
    <property type="match status" value="1"/>
</dbReference>
<dbReference type="GO" id="GO:0003677">
    <property type="term" value="F:DNA binding"/>
    <property type="evidence" value="ECO:0007669"/>
    <property type="project" value="UniProtKB-KW"/>
</dbReference>
<comment type="similarity">
    <text evidence="5">Belongs to the sigma-70 factor family. ECF subfamily.</text>
</comment>
<dbReference type="InterPro" id="IPR039425">
    <property type="entry name" value="RNA_pol_sigma-70-like"/>
</dbReference>
<dbReference type="InterPro" id="IPR036388">
    <property type="entry name" value="WH-like_DNA-bd_sf"/>
</dbReference>
<dbReference type="GO" id="GO:0046556">
    <property type="term" value="F:alpha-L-arabinofuranosidase activity"/>
    <property type="evidence" value="ECO:0007669"/>
    <property type="project" value="InterPro"/>
</dbReference>
<dbReference type="Gene3D" id="1.10.10.10">
    <property type="entry name" value="Winged helix-like DNA-binding domain superfamily/Winged helix DNA-binding domain"/>
    <property type="match status" value="1"/>
</dbReference>
<dbReference type="Proteomes" id="UP000198415">
    <property type="component" value="Unassembled WGS sequence"/>
</dbReference>
<dbReference type="PANTHER" id="PTHR43133:SF8">
    <property type="entry name" value="RNA POLYMERASE SIGMA FACTOR HI_1459-RELATED"/>
    <property type="match status" value="1"/>
</dbReference>
<protein>
    <recommendedName>
        <fullName evidence="5">RNA polymerase sigma factor</fullName>
    </recommendedName>
</protein>
<keyword evidence="4 5" id="KW-0804">Transcription</keyword>
<evidence type="ECO:0000256" key="1">
    <source>
        <dbReference type="ARBA" id="ARBA00023015"/>
    </source>
</evidence>
<evidence type="ECO:0000259" key="7">
    <source>
        <dbReference type="Pfam" id="PF04542"/>
    </source>
</evidence>
<dbReference type="Gene3D" id="1.10.1740.10">
    <property type="match status" value="1"/>
</dbReference>
<evidence type="ECO:0000256" key="6">
    <source>
        <dbReference type="SAM" id="MobiDB-lite"/>
    </source>
</evidence>
<name>A0A239IFP8_9ACTN</name>
<dbReference type="SUPFAM" id="SSF88946">
    <property type="entry name" value="Sigma2 domain of RNA polymerase sigma factors"/>
    <property type="match status" value="1"/>
</dbReference>
<dbReference type="AlphaFoldDB" id="A0A239IFP8"/>
<feature type="domain" description="RNA polymerase sigma-70 region 2" evidence="7">
    <location>
        <begin position="26"/>
        <end position="90"/>
    </location>
</feature>
<dbReference type="EMBL" id="FZNR01000028">
    <property type="protein sequence ID" value="SNS91244.1"/>
    <property type="molecule type" value="Genomic_DNA"/>
</dbReference>
<evidence type="ECO:0000256" key="4">
    <source>
        <dbReference type="ARBA" id="ARBA00023163"/>
    </source>
</evidence>
<dbReference type="SUPFAM" id="SSF110221">
    <property type="entry name" value="AbfB domain"/>
    <property type="match status" value="1"/>
</dbReference>
<dbReference type="InterPro" id="IPR000838">
    <property type="entry name" value="RNA_pol_sigma70_ECF_CS"/>
</dbReference>
<reference evidence="9 10" key="1">
    <citation type="submission" date="2017-06" db="EMBL/GenBank/DDBJ databases">
        <authorList>
            <person name="Kim H.J."/>
            <person name="Triplett B.A."/>
        </authorList>
    </citation>
    <scope>NUCLEOTIDE SEQUENCE [LARGE SCALE GENOMIC DNA]</scope>
    <source>
        <strain evidence="9 10">DSM 43151</strain>
    </source>
</reference>
<keyword evidence="3 5" id="KW-0238">DNA-binding</keyword>
<keyword evidence="10" id="KW-1185">Reference proteome</keyword>
<feature type="region of interest" description="Disordered" evidence="6">
    <location>
        <begin position="318"/>
        <end position="348"/>
    </location>
</feature>
<keyword evidence="1 5" id="KW-0805">Transcription regulation</keyword>
<dbReference type="GO" id="GO:0006352">
    <property type="term" value="P:DNA-templated transcription initiation"/>
    <property type="evidence" value="ECO:0007669"/>
    <property type="project" value="InterPro"/>
</dbReference>
<evidence type="ECO:0000259" key="8">
    <source>
        <dbReference type="Pfam" id="PF05270"/>
    </source>
</evidence>
<dbReference type="PANTHER" id="PTHR43133">
    <property type="entry name" value="RNA POLYMERASE ECF-TYPE SIGMA FACTO"/>
    <property type="match status" value="1"/>
</dbReference>
<dbReference type="PROSITE" id="PS01063">
    <property type="entry name" value="SIGMA70_ECF"/>
    <property type="match status" value="1"/>
</dbReference>
<evidence type="ECO:0000256" key="5">
    <source>
        <dbReference type="RuleBase" id="RU000716"/>
    </source>
</evidence>
<evidence type="ECO:0000313" key="10">
    <source>
        <dbReference type="Proteomes" id="UP000198415"/>
    </source>
</evidence>
<keyword evidence="2 5" id="KW-0731">Sigma factor</keyword>
<accession>A0A239IFP8</accession>
<gene>
    <name evidence="9" type="ORF">SAMN06264365_12849</name>
</gene>
<dbReference type="InterPro" id="IPR036195">
    <property type="entry name" value="AbfB_ABD_sf"/>
</dbReference>
<evidence type="ECO:0000256" key="2">
    <source>
        <dbReference type="ARBA" id="ARBA00023082"/>
    </source>
</evidence>
<proteinExistence type="inferred from homology"/>
<feature type="domain" description="Alpha-L-arabinofuranosidase B arabinose-binding" evidence="8">
    <location>
        <begin position="364"/>
        <end position="497"/>
    </location>
</feature>
<dbReference type="InterPro" id="IPR007934">
    <property type="entry name" value="AbfB_ABD"/>
</dbReference>
<dbReference type="InterPro" id="IPR014284">
    <property type="entry name" value="RNA_pol_sigma-70_dom"/>
</dbReference>
<dbReference type="OrthoDB" id="8611574at2"/>
<dbReference type="InterPro" id="IPR007627">
    <property type="entry name" value="RNA_pol_sigma70_r2"/>
</dbReference>
<dbReference type="Gene3D" id="2.80.10.50">
    <property type="match status" value="1"/>
</dbReference>
<dbReference type="RefSeq" id="WP_089298507.1">
    <property type="nucleotide sequence ID" value="NZ_BOMU01000099.1"/>
</dbReference>
<evidence type="ECO:0000256" key="3">
    <source>
        <dbReference type="ARBA" id="ARBA00023125"/>
    </source>
</evidence>
<dbReference type="GO" id="GO:0046373">
    <property type="term" value="P:L-arabinose metabolic process"/>
    <property type="evidence" value="ECO:0007669"/>
    <property type="project" value="InterPro"/>
</dbReference>
<dbReference type="Pfam" id="PF05270">
    <property type="entry name" value="AbfB"/>
    <property type="match status" value="1"/>
</dbReference>